<evidence type="ECO:0000313" key="3">
    <source>
        <dbReference type="EnsemblPlants" id="Kaladp0061s0102.1.v1.1"/>
    </source>
</evidence>
<dbReference type="SUPFAM" id="SSF81383">
    <property type="entry name" value="F-box domain"/>
    <property type="match status" value="1"/>
</dbReference>
<dbReference type="Gramene" id="Kaladp0061s0102.1.v1.1">
    <property type="protein sequence ID" value="Kaladp0061s0102.1.v1.1"/>
    <property type="gene ID" value="Kaladp0061s0102.v1.1"/>
</dbReference>
<feature type="domain" description="F-box" evidence="2">
    <location>
        <begin position="97"/>
        <end position="141"/>
    </location>
</feature>
<organism evidence="3 4">
    <name type="scientific">Kalanchoe fedtschenkoi</name>
    <name type="common">Lavender scallops</name>
    <name type="synonym">South American air plant</name>
    <dbReference type="NCBI Taxonomy" id="63787"/>
    <lineage>
        <taxon>Eukaryota</taxon>
        <taxon>Viridiplantae</taxon>
        <taxon>Streptophyta</taxon>
        <taxon>Embryophyta</taxon>
        <taxon>Tracheophyta</taxon>
        <taxon>Spermatophyta</taxon>
        <taxon>Magnoliopsida</taxon>
        <taxon>eudicotyledons</taxon>
        <taxon>Gunneridae</taxon>
        <taxon>Pentapetalae</taxon>
        <taxon>Saxifragales</taxon>
        <taxon>Crassulaceae</taxon>
        <taxon>Kalanchoe</taxon>
    </lineage>
</organism>
<dbReference type="InterPro" id="IPR001810">
    <property type="entry name" value="F-box_dom"/>
</dbReference>
<evidence type="ECO:0000259" key="2">
    <source>
        <dbReference type="PROSITE" id="PS50181"/>
    </source>
</evidence>
<protein>
    <recommendedName>
        <fullName evidence="2">F-box domain-containing protein</fullName>
    </recommendedName>
</protein>
<dbReference type="PANTHER" id="PTHR13382:SF21">
    <property type="entry name" value="OS12G0601000 PROTEIN"/>
    <property type="match status" value="1"/>
</dbReference>
<dbReference type="EnsemblPlants" id="Kaladp0061s0102.1.v1.1">
    <property type="protein sequence ID" value="Kaladp0061s0102.1.v1.1"/>
    <property type="gene ID" value="Kaladp0061s0102.v1.1"/>
</dbReference>
<dbReference type="Gene3D" id="3.80.10.10">
    <property type="entry name" value="Ribonuclease Inhibitor"/>
    <property type="match status" value="2"/>
</dbReference>
<accession>A0A7N0UFZ8</accession>
<dbReference type="OMA" id="RISKRCC"/>
<evidence type="ECO:0000256" key="1">
    <source>
        <dbReference type="SAM" id="MobiDB-lite"/>
    </source>
</evidence>
<dbReference type="Gene3D" id="1.20.1280.50">
    <property type="match status" value="1"/>
</dbReference>
<feature type="compositionally biased region" description="Polar residues" evidence="1">
    <location>
        <begin position="510"/>
        <end position="523"/>
    </location>
</feature>
<dbReference type="InterPro" id="IPR036047">
    <property type="entry name" value="F-box-like_dom_sf"/>
</dbReference>
<dbReference type="PANTHER" id="PTHR13382">
    <property type="entry name" value="MITOCHONDRIAL ATP SYNTHASE COUPLING FACTOR B"/>
    <property type="match status" value="1"/>
</dbReference>
<proteinExistence type="predicted"/>
<dbReference type="InterPro" id="IPR050648">
    <property type="entry name" value="F-box_LRR-repeat"/>
</dbReference>
<name>A0A7N0UFZ8_KALFE</name>
<evidence type="ECO:0000313" key="4">
    <source>
        <dbReference type="Proteomes" id="UP000594263"/>
    </source>
</evidence>
<dbReference type="PROSITE" id="PS50181">
    <property type="entry name" value="FBOX"/>
    <property type="match status" value="1"/>
</dbReference>
<keyword evidence="4" id="KW-1185">Reference proteome</keyword>
<dbReference type="SUPFAM" id="SSF52047">
    <property type="entry name" value="RNI-like"/>
    <property type="match status" value="1"/>
</dbReference>
<dbReference type="Proteomes" id="UP000594263">
    <property type="component" value="Unplaced"/>
</dbReference>
<feature type="compositionally biased region" description="Basic residues" evidence="1">
    <location>
        <begin position="552"/>
        <end position="564"/>
    </location>
</feature>
<reference evidence="3" key="1">
    <citation type="submission" date="2021-01" db="UniProtKB">
        <authorList>
            <consortium name="EnsemblPlants"/>
        </authorList>
    </citation>
    <scope>IDENTIFICATION</scope>
</reference>
<dbReference type="Pfam" id="PF12937">
    <property type="entry name" value="F-box-like"/>
    <property type="match status" value="1"/>
</dbReference>
<feature type="region of interest" description="Disordered" evidence="1">
    <location>
        <begin position="1"/>
        <end position="33"/>
    </location>
</feature>
<dbReference type="InterPro" id="IPR032675">
    <property type="entry name" value="LRR_dom_sf"/>
</dbReference>
<dbReference type="GO" id="GO:0005737">
    <property type="term" value="C:cytoplasm"/>
    <property type="evidence" value="ECO:0007669"/>
    <property type="project" value="TreeGrafter"/>
</dbReference>
<feature type="region of interest" description="Disordered" evidence="1">
    <location>
        <begin position="510"/>
        <end position="564"/>
    </location>
</feature>
<sequence length="564" mass="61650">MRQPHEIASSADVNSKQSSKRRGNYNCGRCGQPKKGHVCNVAATTPAPPETVDALSVMSSTNKPYTNLRRALSFEDLRDSFPESDEDEEGVEVEDEGVVAGGLPVSCMWEVMRRLPPVDLMTSAKVCTSWRDLTRRVWRSVEELRLRVPSTAMVGFVGSVLKKCPMLTRLALRMESDVDATTLACIAFSCPNLESMEIAVSQSAVNRITGDELSRFVGDKRCLTSLKVEGCSSLGSIIVSSSSLTTLWLSDLYCLSKMAFNCPNLQEVSLDFSRQGNDNTDLTAMVDGLGRGCPMLQNIHIASERLTHKAVLSLTAANLRELRMLSLVLGSGITDASVAAIASCYPELELLDLSGSSISDSGIGMICGVFSETLSRLLLALCPNVTSSGIQFATAQLPLLELMDCGMTVSYPDPQPPTPDEDLELPVGSNKKPHFTCQKLIVKHDRLKKFSLWGCSALDALNLNCPKLNDLNLNSCRNLQPERLLLQCPNLETVHASGCSDKLISGIKKQVSNHPTEAENYSPSRRMPDGSKRVRVPLFLHQPPGHSDKREKRPKKRQCTVHVG</sequence>
<dbReference type="AlphaFoldDB" id="A0A7N0UFZ8"/>